<evidence type="ECO:0000313" key="1">
    <source>
        <dbReference type="EMBL" id="GEU83165.1"/>
    </source>
</evidence>
<name>A0A6L2NET0_TANCI</name>
<organism evidence="1">
    <name type="scientific">Tanacetum cinerariifolium</name>
    <name type="common">Dalmatian daisy</name>
    <name type="synonym">Chrysanthemum cinerariifolium</name>
    <dbReference type="NCBI Taxonomy" id="118510"/>
    <lineage>
        <taxon>Eukaryota</taxon>
        <taxon>Viridiplantae</taxon>
        <taxon>Streptophyta</taxon>
        <taxon>Embryophyta</taxon>
        <taxon>Tracheophyta</taxon>
        <taxon>Spermatophyta</taxon>
        <taxon>Magnoliopsida</taxon>
        <taxon>eudicotyledons</taxon>
        <taxon>Gunneridae</taxon>
        <taxon>Pentapetalae</taxon>
        <taxon>asterids</taxon>
        <taxon>campanulids</taxon>
        <taxon>Asterales</taxon>
        <taxon>Asteraceae</taxon>
        <taxon>Asteroideae</taxon>
        <taxon>Anthemideae</taxon>
        <taxon>Anthemidinae</taxon>
        <taxon>Tanacetum</taxon>
    </lineage>
</organism>
<protein>
    <submittedName>
        <fullName evidence="1">UBN2 domain-containing protein</fullName>
    </submittedName>
</protein>
<comment type="caution">
    <text evidence="1">The sequence shown here is derived from an EMBL/GenBank/DDBJ whole genome shotgun (WGS) entry which is preliminary data.</text>
</comment>
<reference evidence="1" key="1">
    <citation type="journal article" date="2019" name="Sci. Rep.">
        <title>Draft genome of Tanacetum cinerariifolium, the natural source of mosquito coil.</title>
        <authorList>
            <person name="Yamashiro T."/>
            <person name="Shiraishi A."/>
            <person name="Satake H."/>
            <person name="Nakayama K."/>
        </authorList>
    </citation>
    <scope>NUCLEOTIDE SEQUENCE</scope>
</reference>
<dbReference type="EMBL" id="BKCJ010008629">
    <property type="protein sequence ID" value="GEU83165.1"/>
    <property type="molecule type" value="Genomic_DNA"/>
</dbReference>
<sequence>MSNTITNLQTQTSNALRSVIMEACGKDRPSMLAPGNYVKWKSRIKIYVDTKPNNELIYYCLQNPPYKFKWSEKIIPVTEGSSETTIEWYIKNYNNVSQDIRNQLDAEAEVFQIILIGIDNDIHSSKALDEGYSSKNYVRKFFRALHPKWRSKVTTIKQSKDLTSLSLDELIENLKVYEMIIKKDSEIVKSKRERKSLAIKAKKESSDEECSTSRIKDEEYAMAVRDFKKFFKRRCRFVRQPRNDKKTF</sequence>
<dbReference type="AlphaFoldDB" id="A0A6L2NET0"/>
<gene>
    <name evidence="1" type="ORF">Tci_055143</name>
</gene>
<proteinExistence type="predicted"/>
<accession>A0A6L2NET0</accession>